<keyword evidence="16" id="KW-1185">Reference proteome</keyword>
<dbReference type="OrthoDB" id="419768at2759"/>
<evidence type="ECO:0000256" key="7">
    <source>
        <dbReference type="ARBA" id="ARBA00022989"/>
    </source>
</evidence>
<dbReference type="InterPro" id="IPR031468">
    <property type="entry name" value="SMP_LBD"/>
</dbReference>
<sequence>MSNAHPYSGSAPIPKISDFLREQRERFPDADQQTQELTARAQQAEQQPQFPADEGSSSRSGKGKTDTHPSAKEQSQAIKSGTGSKDGNRRTVKDPTTGNEVVIEDVNANFEKVVEGQTVVVPKSSLPGQKVLEHDFASPTQPLDEYKENQDVTAPPAPIRPGTTADVPIHGEKTNVLFYATPTLSLSDTVFASFEQKATTLCVGIFALILVLGRILGGGSLWALFLIAASVAGGVWYWCIGIMQEARTVDWASEKKRGEIAVSNLIPESVEWMNSLVGLVWSLVNPEMFASIADTIEDVMQASLPGLIENVRVADISQGENPIRILSLRALPDSEILDLKASATAAREDRDAEQKKAEEDGGEVYNLEVSFAYNAAATESRSYSGKTRNMHMQLVFYFGVRGLFDVPLPIWVELKGLIGTIRLRLQLSPDPPFLKTLTFTLMGRPQVSVSCVPMVEKGINVLDLPMISNFVNSSIATAANEYVAPKSMSLEIGKMLMGDDIKKETEALGILWINIDRAIGLSKQDKRGSSDAYITIAFSKYGKPMYSTRVIVDDLNPIWRESTGILIRAEHIKAGESLSIELWDSDRMTADDMVGKIEVPLQDLMVDAGKMQKHVSKLMGEESGSQMPGELHWSVGFFGKSQFRPALKTSGKDVNLPPQLQDHPELQDDKGTLDNAEEDAVMHTPPDPLFPCGIVSITVHQIVNLELRDMTGTYGSRKNGKEYSPGMQTGENTQEEGGKLPSAYCTIALNDQLIYRTRTKTMSSKPIYNAGSERFVRDWRSAVLTVAVRDQRQREHDPLLGVVPLKLSDILQTSSEVTRWFPLDGGLGFGQIRLSVLFRSLDLTLPPQLLGWEVGTFEFMSDKITSTIDKPAKLKFRTGGSTGKIPRKNCISSGYGVEWSTTVGKHQGKLRLPVQHRYMSPVVIDIYTSSNSRKPDSHAMVWLDKIIDNERTTITVPIWATDNAQRLSQNYIEKPGDHPELHVQEIGTLTFEGRFKPGMDRDHVRFATDNDSREAFETWSACREEGIRGENVYVETNAVVDELHKQSIREMRADLANSGTGQLEEGDEQRYIDKYGKDWRGVFERAQGQLESSAGAANRRFAILSGGATTSSRYEYDDDNYSDTSTSPGDSDDESDDSYHHVTSSQYHDPSAADHSTAGPSTQPETTLPEPEDKAKSGPLASIKNYRKNQKDMHRRHRGLMQWKPIRTLAFAKDEAKFGARKLRGKIQLKGREPDVETEV</sequence>
<proteinExistence type="predicted"/>
<accession>A0A5J5EHG1</accession>
<feature type="domain" description="C2" evidence="13">
    <location>
        <begin position="491"/>
        <end position="614"/>
    </location>
</feature>
<dbReference type="Gene3D" id="2.60.40.150">
    <property type="entry name" value="C2 domain"/>
    <property type="match status" value="2"/>
</dbReference>
<gene>
    <name evidence="15" type="ORF">FN846DRAFT_353165</name>
</gene>
<dbReference type="CDD" id="cd04041">
    <property type="entry name" value="C2A_fungal"/>
    <property type="match status" value="1"/>
</dbReference>
<keyword evidence="3" id="KW-0597">Phosphoprotein</keyword>
<dbReference type="InterPro" id="IPR037767">
    <property type="entry name" value="C2A_Mug190-like"/>
</dbReference>
<evidence type="ECO:0000313" key="15">
    <source>
        <dbReference type="EMBL" id="KAA8895155.1"/>
    </source>
</evidence>
<dbReference type="GO" id="GO:0008289">
    <property type="term" value="F:lipid binding"/>
    <property type="evidence" value="ECO:0007669"/>
    <property type="project" value="UniProtKB-KW"/>
</dbReference>
<evidence type="ECO:0000256" key="11">
    <source>
        <dbReference type="SAM" id="MobiDB-lite"/>
    </source>
</evidence>
<evidence type="ECO:0000256" key="8">
    <source>
        <dbReference type="ARBA" id="ARBA00023055"/>
    </source>
</evidence>
<dbReference type="GO" id="GO:0006869">
    <property type="term" value="P:lipid transport"/>
    <property type="evidence" value="ECO:0007669"/>
    <property type="project" value="UniProtKB-KW"/>
</dbReference>
<feature type="region of interest" description="Disordered" evidence="11">
    <location>
        <begin position="1"/>
        <end position="100"/>
    </location>
</feature>
<dbReference type="Pfam" id="PF25331">
    <property type="entry name" value="C2_Mug190_3rd"/>
    <property type="match status" value="1"/>
</dbReference>
<feature type="domain" description="SMP-LTD" evidence="14">
    <location>
        <begin position="266"/>
        <end position="493"/>
    </location>
</feature>
<comment type="caution">
    <text evidence="15">The sequence shown here is derived from an EMBL/GenBank/DDBJ whole genome shotgun (WGS) entry which is preliminary data.</text>
</comment>
<feature type="region of interest" description="Disordered" evidence="11">
    <location>
        <begin position="650"/>
        <end position="671"/>
    </location>
</feature>
<dbReference type="PROSITE" id="PS50004">
    <property type="entry name" value="C2"/>
    <property type="match status" value="2"/>
</dbReference>
<keyword evidence="7 12" id="KW-1133">Transmembrane helix</keyword>
<name>A0A5J5EHG1_9PEZI</name>
<keyword evidence="4 12" id="KW-0812">Transmembrane</keyword>
<feature type="domain" description="C2" evidence="13">
    <location>
        <begin position="676"/>
        <end position="821"/>
    </location>
</feature>
<comment type="subcellular location">
    <subcellularLocation>
        <location evidence="1">Endoplasmic reticulum membrane</location>
    </subcellularLocation>
</comment>
<dbReference type="PANTHER" id="PTHR47348">
    <property type="entry name" value="MEIOTICALLY UP-REGULATED GENE 190 PROTEIN"/>
    <property type="match status" value="1"/>
</dbReference>
<feature type="compositionally biased region" description="Low complexity" evidence="11">
    <location>
        <begin position="39"/>
        <end position="52"/>
    </location>
</feature>
<keyword evidence="6" id="KW-0256">Endoplasmic reticulum</keyword>
<dbReference type="GO" id="GO:0005789">
    <property type="term" value="C:endoplasmic reticulum membrane"/>
    <property type="evidence" value="ECO:0007669"/>
    <property type="project" value="UniProtKB-SubCell"/>
</dbReference>
<dbReference type="InParanoid" id="A0A5J5EHG1"/>
<dbReference type="CDD" id="cd21676">
    <property type="entry name" value="SMP_Mug190"/>
    <property type="match status" value="1"/>
</dbReference>
<evidence type="ECO:0000256" key="6">
    <source>
        <dbReference type="ARBA" id="ARBA00022824"/>
    </source>
</evidence>
<evidence type="ECO:0000256" key="5">
    <source>
        <dbReference type="ARBA" id="ARBA00022737"/>
    </source>
</evidence>
<feature type="compositionally biased region" description="Basic residues" evidence="11">
    <location>
        <begin position="1185"/>
        <end position="1199"/>
    </location>
</feature>
<feature type="region of interest" description="Disordered" evidence="11">
    <location>
        <begin position="1112"/>
        <end position="1201"/>
    </location>
</feature>
<evidence type="ECO:0000256" key="3">
    <source>
        <dbReference type="ARBA" id="ARBA00022553"/>
    </source>
</evidence>
<feature type="compositionally biased region" description="Basic and acidic residues" evidence="11">
    <location>
        <begin position="662"/>
        <end position="671"/>
    </location>
</feature>
<evidence type="ECO:0000313" key="16">
    <source>
        <dbReference type="Proteomes" id="UP000326924"/>
    </source>
</evidence>
<evidence type="ECO:0008006" key="17">
    <source>
        <dbReference type="Google" id="ProtNLM"/>
    </source>
</evidence>
<evidence type="ECO:0000256" key="10">
    <source>
        <dbReference type="ARBA" id="ARBA00023136"/>
    </source>
</evidence>
<dbReference type="PANTHER" id="PTHR47348:SF3">
    <property type="entry name" value="MEIOTICALLY UP-REGULATED GENE 190 PROTEIN"/>
    <property type="match status" value="1"/>
</dbReference>
<dbReference type="PROSITE" id="PS51847">
    <property type="entry name" value="SMP"/>
    <property type="match status" value="1"/>
</dbReference>
<protein>
    <recommendedName>
        <fullName evidence="17">C2 domain-containing protein</fullName>
    </recommendedName>
</protein>
<feature type="compositionally biased region" description="Polar residues" evidence="11">
    <location>
        <begin position="72"/>
        <end position="85"/>
    </location>
</feature>
<dbReference type="Pfam" id="PF00168">
    <property type="entry name" value="C2"/>
    <property type="match status" value="2"/>
</dbReference>
<organism evidence="15 16">
    <name type="scientific">Sphaerosporella brunnea</name>
    <dbReference type="NCBI Taxonomy" id="1250544"/>
    <lineage>
        <taxon>Eukaryota</taxon>
        <taxon>Fungi</taxon>
        <taxon>Dikarya</taxon>
        <taxon>Ascomycota</taxon>
        <taxon>Pezizomycotina</taxon>
        <taxon>Pezizomycetes</taxon>
        <taxon>Pezizales</taxon>
        <taxon>Pyronemataceae</taxon>
        <taxon>Sphaerosporella</taxon>
    </lineage>
</organism>
<dbReference type="Pfam" id="PF25669">
    <property type="entry name" value="SMP_MUG190-like"/>
    <property type="match status" value="1"/>
</dbReference>
<evidence type="ECO:0000259" key="13">
    <source>
        <dbReference type="PROSITE" id="PS50004"/>
    </source>
</evidence>
<dbReference type="InterPro" id="IPR000008">
    <property type="entry name" value="C2_dom"/>
</dbReference>
<dbReference type="GO" id="GO:0061817">
    <property type="term" value="P:endoplasmic reticulum-plasma membrane tethering"/>
    <property type="evidence" value="ECO:0007669"/>
    <property type="project" value="InterPro"/>
</dbReference>
<keyword evidence="2" id="KW-0813">Transport</keyword>
<feature type="transmembrane region" description="Helical" evidence="12">
    <location>
        <begin position="222"/>
        <end position="240"/>
    </location>
</feature>
<evidence type="ECO:0000256" key="1">
    <source>
        <dbReference type="ARBA" id="ARBA00004586"/>
    </source>
</evidence>
<evidence type="ECO:0000259" key="14">
    <source>
        <dbReference type="PROSITE" id="PS51847"/>
    </source>
</evidence>
<evidence type="ECO:0000256" key="9">
    <source>
        <dbReference type="ARBA" id="ARBA00023121"/>
    </source>
</evidence>
<evidence type="ECO:0000256" key="12">
    <source>
        <dbReference type="SAM" id="Phobius"/>
    </source>
</evidence>
<feature type="transmembrane region" description="Helical" evidence="12">
    <location>
        <begin position="394"/>
        <end position="412"/>
    </location>
</feature>
<keyword evidence="8" id="KW-0445">Lipid transport</keyword>
<evidence type="ECO:0000256" key="4">
    <source>
        <dbReference type="ARBA" id="ARBA00022692"/>
    </source>
</evidence>
<dbReference type="CDD" id="cd04052">
    <property type="entry name" value="C2B_Tricalbin-like"/>
    <property type="match status" value="1"/>
</dbReference>
<dbReference type="InterPro" id="IPR037765">
    <property type="entry name" value="C2B_Tricalbin"/>
</dbReference>
<dbReference type="InterPro" id="IPR057349">
    <property type="entry name" value="C2_Mug190_3rd"/>
</dbReference>
<evidence type="ECO:0000256" key="2">
    <source>
        <dbReference type="ARBA" id="ARBA00022448"/>
    </source>
</evidence>
<dbReference type="SMART" id="SM00239">
    <property type="entry name" value="C2"/>
    <property type="match status" value="2"/>
</dbReference>
<dbReference type="SUPFAM" id="SSF49562">
    <property type="entry name" value="C2 domain (Calcium/lipid-binding domain, CaLB)"/>
    <property type="match status" value="2"/>
</dbReference>
<feature type="region of interest" description="Disordered" evidence="11">
    <location>
        <begin position="714"/>
        <end position="737"/>
    </location>
</feature>
<keyword evidence="5" id="KW-0677">Repeat</keyword>
<dbReference type="Proteomes" id="UP000326924">
    <property type="component" value="Unassembled WGS sequence"/>
</dbReference>
<feature type="compositionally biased region" description="Basic and acidic residues" evidence="11">
    <location>
        <begin position="18"/>
        <end position="29"/>
    </location>
</feature>
<dbReference type="InterPro" id="IPR035892">
    <property type="entry name" value="C2_domain_sf"/>
</dbReference>
<dbReference type="EMBL" id="VXIS01000285">
    <property type="protein sequence ID" value="KAA8895155.1"/>
    <property type="molecule type" value="Genomic_DNA"/>
</dbReference>
<dbReference type="AlphaFoldDB" id="A0A5J5EHG1"/>
<reference evidence="15 16" key="1">
    <citation type="submission" date="2019-09" db="EMBL/GenBank/DDBJ databases">
        <title>Draft genome of the ectomycorrhizal ascomycete Sphaerosporella brunnea.</title>
        <authorList>
            <consortium name="DOE Joint Genome Institute"/>
            <person name="Benucci G.M."/>
            <person name="Marozzi G."/>
            <person name="Antonielli L."/>
            <person name="Sanchez S."/>
            <person name="Marco P."/>
            <person name="Wang X."/>
            <person name="Falini L.B."/>
            <person name="Barry K."/>
            <person name="Haridas S."/>
            <person name="Lipzen A."/>
            <person name="Labutti K."/>
            <person name="Grigoriev I.V."/>
            <person name="Murat C."/>
            <person name="Martin F."/>
            <person name="Albertini E."/>
            <person name="Donnini D."/>
            <person name="Bonito G."/>
        </authorList>
    </citation>
    <scope>NUCLEOTIDE SEQUENCE [LARGE SCALE GENOMIC DNA]</scope>
    <source>
        <strain evidence="15 16">Sb_GMNB300</strain>
    </source>
</reference>
<keyword evidence="9" id="KW-0446">Lipid-binding</keyword>
<keyword evidence="10 12" id="KW-0472">Membrane</keyword>